<organism evidence="3">
    <name type="scientific">Taenia asiatica</name>
    <name type="common">Asian tapeworm</name>
    <dbReference type="NCBI Taxonomy" id="60517"/>
    <lineage>
        <taxon>Eukaryota</taxon>
        <taxon>Metazoa</taxon>
        <taxon>Spiralia</taxon>
        <taxon>Lophotrochozoa</taxon>
        <taxon>Platyhelminthes</taxon>
        <taxon>Cestoda</taxon>
        <taxon>Eucestoda</taxon>
        <taxon>Cyclophyllidea</taxon>
        <taxon>Taeniidae</taxon>
        <taxon>Taenia</taxon>
    </lineage>
</organism>
<reference evidence="1 2" key="2">
    <citation type="submission" date="2018-11" db="EMBL/GenBank/DDBJ databases">
        <authorList>
            <consortium name="Pathogen Informatics"/>
        </authorList>
    </citation>
    <scope>NUCLEOTIDE SEQUENCE [LARGE SCALE GENOMIC DNA]</scope>
</reference>
<proteinExistence type="predicted"/>
<keyword evidence="2" id="KW-1185">Reference proteome</keyword>
<evidence type="ECO:0000313" key="3">
    <source>
        <dbReference type="WBParaSite" id="TASK_0000120201-mRNA-1"/>
    </source>
</evidence>
<dbReference type="AlphaFoldDB" id="A0A0R3VV16"/>
<protein>
    <submittedName>
        <fullName evidence="3">Peptidase S1 domain-containing protein</fullName>
    </submittedName>
</protein>
<dbReference type="WBParaSite" id="TASK_0000120201-mRNA-1">
    <property type="protein sequence ID" value="TASK_0000120201-mRNA-1"/>
    <property type="gene ID" value="TASK_0000120201"/>
</dbReference>
<evidence type="ECO:0000313" key="2">
    <source>
        <dbReference type="Proteomes" id="UP000282613"/>
    </source>
</evidence>
<gene>
    <name evidence="1" type="ORF">TASK_LOCUS1203</name>
</gene>
<name>A0A0R3VV16_TAEAS</name>
<sequence length="84" mass="9364">MEVEGNFQKDQVPFQDEAIVCSAELYPPSTERIRVVHLIIVSMLSIDPQVLTNTKLSPNPERVSHLFGQAYWVGNAGLGSQIRP</sequence>
<dbReference type="Proteomes" id="UP000282613">
    <property type="component" value="Unassembled WGS sequence"/>
</dbReference>
<accession>A0A0R3VV16</accession>
<reference evidence="3" key="1">
    <citation type="submission" date="2017-02" db="UniProtKB">
        <authorList>
            <consortium name="WormBaseParasite"/>
        </authorList>
    </citation>
    <scope>IDENTIFICATION</scope>
</reference>
<evidence type="ECO:0000313" key="1">
    <source>
        <dbReference type="EMBL" id="VDK22667.1"/>
    </source>
</evidence>
<dbReference type="EMBL" id="UYRS01000263">
    <property type="protein sequence ID" value="VDK22667.1"/>
    <property type="molecule type" value="Genomic_DNA"/>
</dbReference>